<dbReference type="AlphaFoldDB" id="A0AAD9XB96"/>
<evidence type="ECO:0000313" key="2">
    <source>
        <dbReference type="EMBL" id="KAK2656340.1"/>
    </source>
</evidence>
<reference evidence="2" key="1">
    <citation type="journal article" date="2023" name="Plant J.">
        <title>Genome sequences and population genomics provide insights into the demographic history, inbreeding, and mutation load of two 'living fossil' tree species of Dipteronia.</title>
        <authorList>
            <person name="Feng Y."/>
            <person name="Comes H.P."/>
            <person name="Chen J."/>
            <person name="Zhu S."/>
            <person name="Lu R."/>
            <person name="Zhang X."/>
            <person name="Li P."/>
            <person name="Qiu J."/>
            <person name="Olsen K.M."/>
            <person name="Qiu Y."/>
        </authorList>
    </citation>
    <scope>NUCLEOTIDE SEQUENCE</scope>
    <source>
        <strain evidence="2">KIB01</strain>
    </source>
</reference>
<comment type="caution">
    <text evidence="2">The sequence shown here is derived from an EMBL/GenBank/DDBJ whole genome shotgun (WGS) entry which is preliminary data.</text>
</comment>
<dbReference type="Pfam" id="PF13966">
    <property type="entry name" value="zf-RVT"/>
    <property type="match status" value="1"/>
</dbReference>
<evidence type="ECO:0000259" key="1">
    <source>
        <dbReference type="Pfam" id="PF13966"/>
    </source>
</evidence>
<name>A0AAD9XB96_9ROSI</name>
<feature type="domain" description="Reverse transcriptase zinc-binding" evidence="1">
    <location>
        <begin position="304"/>
        <end position="391"/>
    </location>
</feature>
<organism evidence="2 3">
    <name type="scientific">Dipteronia dyeriana</name>
    <dbReference type="NCBI Taxonomy" id="168575"/>
    <lineage>
        <taxon>Eukaryota</taxon>
        <taxon>Viridiplantae</taxon>
        <taxon>Streptophyta</taxon>
        <taxon>Embryophyta</taxon>
        <taxon>Tracheophyta</taxon>
        <taxon>Spermatophyta</taxon>
        <taxon>Magnoliopsida</taxon>
        <taxon>eudicotyledons</taxon>
        <taxon>Gunneridae</taxon>
        <taxon>Pentapetalae</taxon>
        <taxon>rosids</taxon>
        <taxon>malvids</taxon>
        <taxon>Sapindales</taxon>
        <taxon>Sapindaceae</taxon>
        <taxon>Hippocastanoideae</taxon>
        <taxon>Acereae</taxon>
        <taxon>Dipteronia</taxon>
    </lineage>
</organism>
<dbReference type="InterPro" id="IPR026960">
    <property type="entry name" value="RVT-Znf"/>
</dbReference>
<sequence>MLRITWIKFNKLTEAESLSLEEEFNTEEVWLAVANCDGNQAPSPDGLKLNFIKAYWGEIKEDYMKFISEFHKDGRIVKDLNRAFIALIPKVGVNCLLLKARNLDLIRGERFDNNNVHISHLHFTDETILFIKPRIDYLLNVKRVLQYFKLASGLKINFHKSCVVRVKIGRAVESVYWASIFKCKKLTLPIPYLGFPLGGKPGSKNFWNALLLKVEKRSMESLLKASSRTAKVIEEGFVTIVGNGNRANFWTDLQVDGRPLKKAFPRCFALASMKSGVIQNFDCIPIHNNIPDAMAWSGTSRGIFSVGSYRKALENNQEGSEPVPSIFWKGFCTPKMEFFVWQMLKGRTLVIEKLFRYCRDSIPSLDCPLCRIEKESIDHLFLHCSWSNALWKSCMAWWGVVYCSNKTVNEWLKGWRHLYPTSKNERVRTYLFLAMVWTIWESRNLLVFEGKNSCVHMAADLIKFRIVWWFKHLGKGAQKPIQSLLLNLKDLCVESKMVKRTSMANWIPPVGDNLKFNINGSSRGKLWLQR</sequence>
<accession>A0AAD9XB96</accession>
<proteinExistence type="predicted"/>
<gene>
    <name evidence="2" type="ORF">Ddye_009392</name>
</gene>
<keyword evidence="3" id="KW-1185">Reference proteome</keyword>
<dbReference type="Proteomes" id="UP001280121">
    <property type="component" value="Unassembled WGS sequence"/>
</dbReference>
<evidence type="ECO:0000313" key="3">
    <source>
        <dbReference type="Proteomes" id="UP001280121"/>
    </source>
</evidence>
<dbReference type="PANTHER" id="PTHR33116:SF75">
    <property type="entry name" value="RIBONUCLEASE H PROTEIN"/>
    <property type="match status" value="1"/>
</dbReference>
<dbReference type="EMBL" id="JANJYI010000003">
    <property type="protein sequence ID" value="KAK2656340.1"/>
    <property type="molecule type" value="Genomic_DNA"/>
</dbReference>
<dbReference type="PANTHER" id="PTHR33116">
    <property type="entry name" value="REVERSE TRANSCRIPTASE ZINC-BINDING DOMAIN-CONTAINING PROTEIN-RELATED-RELATED"/>
    <property type="match status" value="1"/>
</dbReference>
<protein>
    <recommendedName>
        <fullName evidence="1">Reverse transcriptase zinc-binding domain-containing protein</fullName>
    </recommendedName>
</protein>